<gene>
    <name evidence="2" type="ORF">P7122_09365</name>
</gene>
<organism evidence="2 3">
    <name type="scientific">Winogradskyella marincola</name>
    <dbReference type="NCBI Taxonomy" id="3037795"/>
    <lineage>
        <taxon>Bacteria</taxon>
        <taxon>Pseudomonadati</taxon>
        <taxon>Bacteroidota</taxon>
        <taxon>Flavobacteriia</taxon>
        <taxon>Flavobacteriales</taxon>
        <taxon>Flavobacteriaceae</taxon>
        <taxon>Winogradskyella</taxon>
    </lineage>
</organism>
<evidence type="ECO:0000313" key="3">
    <source>
        <dbReference type="Proteomes" id="UP001529085"/>
    </source>
</evidence>
<dbReference type="InterPro" id="IPR014922">
    <property type="entry name" value="YdhG-like"/>
</dbReference>
<dbReference type="EMBL" id="JARSBN010000004">
    <property type="protein sequence ID" value="MDG4716079.1"/>
    <property type="molecule type" value="Genomic_DNA"/>
</dbReference>
<dbReference type="Gene3D" id="3.90.1150.200">
    <property type="match status" value="1"/>
</dbReference>
<name>A0ABT6G212_9FLAO</name>
<sequence>MQYNATSPEDYISQVPDERQETLKKLRKVINDNLPKGFEEGMQYKMIGYYVPHSIYPNGYHCDPKTPLPFMSFASQKNSVNLYHMGIYAKKELLDWFVSEYPKHCKRKLDMGKSCIRFKKMDEIPFELIGELTKKMSSEEWIDVYESALKKK</sequence>
<evidence type="ECO:0000259" key="1">
    <source>
        <dbReference type="Pfam" id="PF08818"/>
    </source>
</evidence>
<comment type="caution">
    <text evidence="2">The sequence shown here is derived from an EMBL/GenBank/DDBJ whole genome shotgun (WGS) entry which is preliminary data.</text>
</comment>
<feature type="domain" description="YdhG-like" evidence="1">
    <location>
        <begin position="19"/>
        <end position="135"/>
    </location>
</feature>
<protein>
    <submittedName>
        <fullName evidence="2">DUF1801 domain-containing protein</fullName>
    </submittedName>
</protein>
<proteinExistence type="predicted"/>
<dbReference type="RefSeq" id="WP_278005524.1">
    <property type="nucleotide sequence ID" value="NZ_JARSBN010000004.1"/>
</dbReference>
<keyword evidence="3" id="KW-1185">Reference proteome</keyword>
<reference evidence="2 3" key="1">
    <citation type="submission" date="2023-03" db="EMBL/GenBank/DDBJ databases">
        <title>Strain YYF002 represents a novel species in the genus Winogradskyella isolated from seawater.</title>
        <authorList>
            <person name="Fu Z.-Y."/>
        </authorList>
    </citation>
    <scope>NUCLEOTIDE SEQUENCE [LARGE SCALE GENOMIC DNA]</scope>
    <source>
        <strain evidence="2 3">YYF002</strain>
    </source>
</reference>
<accession>A0ABT6G212</accession>
<dbReference type="Proteomes" id="UP001529085">
    <property type="component" value="Unassembled WGS sequence"/>
</dbReference>
<dbReference type="SUPFAM" id="SSF159888">
    <property type="entry name" value="YdhG-like"/>
    <property type="match status" value="1"/>
</dbReference>
<dbReference type="Pfam" id="PF08818">
    <property type="entry name" value="DUF1801"/>
    <property type="match status" value="1"/>
</dbReference>
<evidence type="ECO:0000313" key="2">
    <source>
        <dbReference type="EMBL" id="MDG4716079.1"/>
    </source>
</evidence>